<dbReference type="EMBL" id="CM056814">
    <property type="protein sequence ID" value="KAJ8626704.1"/>
    <property type="molecule type" value="Genomic_DNA"/>
</dbReference>
<proteinExistence type="predicted"/>
<evidence type="ECO:0000313" key="2">
    <source>
        <dbReference type="Proteomes" id="UP001234297"/>
    </source>
</evidence>
<gene>
    <name evidence="1" type="ORF">MRB53_020011</name>
</gene>
<protein>
    <submittedName>
        <fullName evidence="1">Uncharacterized protein</fullName>
    </submittedName>
</protein>
<organism evidence="1 2">
    <name type="scientific">Persea americana</name>
    <name type="common">Avocado</name>
    <dbReference type="NCBI Taxonomy" id="3435"/>
    <lineage>
        <taxon>Eukaryota</taxon>
        <taxon>Viridiplantae</taxon>
        <taxon>Streptophyta</taxon>
        <taxon>Embryophyta</taxon>
        <taxon>Tracheophyta</taxon>
        <taxon>Spermatophyta</taxon>
        <taxon>Magnoliopsida</taxon>
        <taxon>Magnoliidae</taxon>
        <taxon>Laurales</taxon>
        <taxon>Lauraceae</taxon>
        <taxon>Persea</taxon>
    </lineage>
</organism>
<keyword evidence="2" id="KW-1185">Reference proteome</keyword>
<evidence type="ECO:0000313" key="1">
    <source>
        <dbReference type="EMBL" id="KAJ8626704.1"/>
    </source>
</evidence>
<name>A0ACC2KZS1_PERAE</name>
<reference evidence="1 2" key="1">
    <citation type="journal article" date="2022" name="Hortic Res">
        <title>A haplotype resolved chromosomal level avocado genome allows analysis of novel avocado genes.</title>
        <authorList>
            <person name="Nath O."/>
            <person name="Fletcher S.J."/>
            <person name="Hayward A."/>
            <person name="Shaw L.M."/>
            <person name="Masouleh A.K."/>
            <person name="Furtado A."/>
            <person name="Henry R.J."/>
            <person name="Mitter N."/>
        </authorList>
    </citation>
    <scope>NUCLEOTIDE SEQUENCE [LARGE SCALE GENOMIC DNA]</scope>
    <source>
        <strain evidence="2">cv. Hass</strain>
    </source>
</reference>
<dbReference type="Proteomes" id="UP001234297">
    <property type="component" value="Chromosome 6"/>
</dbReference>
<comment type="caution">
    <text evidence="1">The sequence shown here is derived from an EMBL/GenBank/DDBJ whole genome shotgun (WGS) entry which is preliminary data.</text>
</comment>
<sequence length="71" mass="8091">MQSREVKNPNLQKAPKEETGKDRNMELWREDLQLSKEKAEPSRRPTMWVRTSGGKAEMVLAPLDSPDLGVV</sequence>
<accession>A0ACC2KZS1</accession>